<evidence type="ECO:0000313" key="3">
    <source>
        <dbReference type="Proteomes" id="UP001596254"/>
    </source>
</evidence>
<evidence type="ECO:0000313" key="2">
    <source>
        <dbReference type="EMBL" id="MFC6207724.1"/>
    </source>
</evidence>
<dbReference type="PROSITE" id="PS50943">
    <property type="entry name" value="HTH_CROC1"/>
    <property type="match status" value="1"/>
</dbReference>
<name>A0ABW1STM0_9LACO</name>
<dbReference type="InterPro" id="IPR010982">
    <property type="entry name" value="Lambda_DNA-bd_dom_sf"/>
</dbReference>
<dbReference type="CDD" id="cd00093">
    <property type="entry name" value="HTH_XRE"/>
    <property type="match status" value="1"/>
</dbReference>
<keyword evidence="3" id="KW-1185">Reference proteome</keyword>
<gene>
    <name evidence="2" type="ORF">ACFP1G_09615</name>
</gene>
<dbReference type="Proteomes" id="UP001596254">
    <property type="component" value="Unassembled WGS sequence"/>
</dbReference>
<accession>A0ABW1STM0</accession>
<dbReference type="EMBL" id="JBHSSK010000024">
    <property type="protein sequence ID" value="MFC6207724.1"/>
    <property type="molecule type" value="Genomic_DNA"/>
</dbReference>
<feature type="domain" description="HTH cro/C1-type" evidence="1">
    <location>
        <begin position="25"/>
        <end position="73"/>
    </location>
</feature>
<dbReference type="SMART" id="SM00530">
    <property type="entry name" value="HTH_XRE"/>
    <property type="match status" value="1"/>
</dbReference>
<dbReference type="Pfam" id="PF01381">
    <property type="entry name" value="HTH_3"/>
    <property type="match status" value="1"/>
</dbReference>
<dbReference type="InterPro" id="IPR001387">
    <property type="entry name" value="Cro/C1-type_HTH"/>
</dbReference>
<dbReference type="RefSeq" id="WP_125692300.1">
    <property type="nucleotide sequence ID" value="NZ_JBHSSK010000024.1"/>
</dbReference>
<sequence>MPRHKLTTFERSLRQIIAQNLKQVSQGMTQNDLATKTGIPTSTLSGYFAQRSTPSPGNVQRIADALDCNKSAIDPRFNDAFLHSDACFQTVFVQLSTERQASVLKFAQAQLIEQNTQRQ</sequence>
<evidence type="ECO:0000259" key="1">
    <source>
        <dbReference type="PROSITE" id="PS50943"/>
    </source>
</evidence>
<dbReference type="SUPFAM" id="SSF47413">
    <property type="entry name" value="lambda repressor-like DNA-binding domains"/>
    <property type="match status" value="1"/>
</dbReference>
<comment type="caution">
    <text evidence="2">The sequence shown here is derived from an EMBL/GenBank/DDBJ whole genome shotgun (WGS) entry which is preliminary data.</text>
</comment>
<reference evidence="3" key="1">
    <citation type="journal article" date="2019" name="Int. J. Syst. Evol. Microbiol.">
        <title>The Global Catalogue of Microorganisms (GCM) 10K type strain sequencing project: providing services to taxonomists for standard genome sequencing and annotation.</title>
        <authorList>
            <consortium name="The Broad Institute Genomics Platform"/>
            <consortium name="The Broad Institute Genome Sequencing Center for Infectious Disease"/>
            <person name="Wu L."/>
            <person name="Ma J."/>
        </authorList>
    </citation>
    <scope>NUCLEOTIDE SEQUENCE [LARGE SCALE GENOMIC DNA]</scope>
    <source>
        <strain evidence="3">CCM 8905</strain>
    </source>
</reference>
<proteinExistence type="predicted"/>
<dbReference type="Gene3D" id="1.10.260.40">
    <property type="entry name" value="lambda repressor-like DNA-binding domains"/>
    <property type="match status" value="1"/>
</dbReference>
<organism evidence="2 3">
    <name type="scientific">Levilactobacillus tongjiangensis</name>
    <dbReference type="NCBI Taxonomy" id="2486023"/>
    <lineage>
        <taxon>Bacteria</taxon>
        <taxon>Bacillati</taxon>
        <taxon>Bacillota</taxon>
        <taxon>Bacilli</taxon>
        <taxon>Lactobacillales</taxon>
        <taxon>Lactobacillaceae</taxon>
        <taxon>Levilactobacillus</taxon>
    </lineage>
</organism>
<protein>
    <submittedName>
        <fullName evidence="2">Helix-turn-helix domain-containing protein</fullName>
    </submittedName>
</protein>